<dbReference type="GO" id="GO:0004392">
    <property type="term" value="F:heme oxygenase (decyclizing) activity"/>
    <property type="evidence" value="ECO:0007669"/>
    <property type="project" value="InterPro"/>
</dbReference>
<accession>A0A1X0DNU4</accession>
<comment type="caution">
    <text evidence="4">The sequence shown here is derived from an EMBL/GenBank/DDBJ whole genome shotgun (WGS) entry which is preliminary data.</text>
</comment>
<dbReference type="OrthoDB" id="5493802at2"/>
<dbReference type="GO" id="GO:0006788">
    <property type="term" value="P:heme oxidation"/>
    <property type="evidence" value="ECO:0007669"/>
    <property type="project" value="InterPro"/>
</dbReference>
<evidence type="ECO:0000313" key="5">
    <source>
        <dbReference type="Proteomes" id="UP000192801"/>
    </source>
</evidence>
<dbReference type="PIRSF" id="PIRSF000343">
    <property type="entry name" value="Haem_Oase"/>
    <property type="match status" value="1"/>
</dbReference>
<dbReference type="SUPFAM" id="SSF48613">
    <property type="entry name" value="Heme oxygenase-like"/>
    <property type="match status" value="1"/>
</dbReference>
<proteinExistence type="predicted"/>
<dbReference type="GO" id="GO:0020037">
    <property type="term" value="F:heme binding"/>
    <property type="evidence" value="ECO:0007669"/>
    <property type="project" value="TreeGrafter"/>
</dbReference>
<evidence type="ECO:0000313" key="4">
    <source>
        <dbReference type="EMBL" id="ORA74066.1"/>
    </source>
</evidence>
<dbReference type="PANTHER" id="PTHR10720:SF0">
    <property type="entry name" value="HEME OXYGENASE"/>
    <property type="match status" value="1"/>
</dbReference>
<dbReference type="CDD" id="cd19165">
    <property type="entry name" value="HemeO"/>
    <property type="match status" value="1"/>
</dbReference>
<evidence type="ECO:0000256" key="1">
    <source>
        <dbReference type="ARBA" id="ARBA00022617"/>
    </source>
</evidence>
<dbReference type="RefSeq" id="WP_083028820.1">
    <property type="nucleotide sequence ID" value="NZ_AP022618.1"/>
</dbReference>
<dbReference type="PRINTS" id="PR00088">
    <property type="entry name" value="HAEMOXYGNASE"/>
</dbReference>
<name>A0A1X0DNU4_9MYCO</name>
<reference evidence="4 5" key="1">
    <citation type="submission" date="2016-12" db="EMBL/GenBank/DDBJ databases">
        <title>The new phylogeny of genus Mycobacterium.</title>
        <authorList>
            <person name="Tortoli E."/>
            <person name="Trovato A."/>
            <person name="Cirillo D.M."/>
        </authorList>
    </citation>
    <scope>NUCLEOTIDE SEQUENCE [LARGE SCALE GENOMIC DNA]</scope>
    <source>
        <strain evidence="4 5">DSM 45130</strain>
    </source>
</reference>
<dbReference type="Proteomes" id="UP000192801">
    <property type="component" value="Unassembled WGS sequence"/>
</dbReference>
<dbReference type="GO" id="GO:0046872">
    <property type="term" value="F:metal ion binding"/>
    <property type="evidence" value="ECO:0007669"/>
    <property type="project" value="UniProtKB-KW"/>
</dbReference>
<keyword evidence="2" id="KW-0479">Metal-binding</keyword>
<dbReference type="InterPro" id="IPR002051">
    <property type="entry name" value="Haem_Oase"/>
</dbReference>
<dbReference type="EMBL" id="MVHS01000001">
    <property type="protein sequence ID" value="ORA74066.1"/>
    <property type="molecule type" value="Genomic_DNA"/>
</dbReference>
<dbReference type="Pfam" id="PF01126">
    <property type="entry name" value="Heme_oxygenase"/>
    <property type="match status" value="1"/>
</dbReference>
<dbReference type="AlphaFoldDB" id="A0A1X0DNU4"/>
<keyword evidence="1" id="KW-0349">Heme</keyword>
<dbReference type="Gene3D" id="1.20.910.10">
    <property type="entry name" value="Heme oxygenase-like"/>
    <property type="match status" value="1"/>
</dbReference>
<dbReference type="STRING" id="444597.BST26_00325"/>
<keyword evidence="3" id="KW-0408">Iron</keyword>
<dbReference type="InterPro" id="IPR016053">
    <property type="entry name" value="Haem_Oase-like"/>
</dbReference>
<dbReference type="InterPro" id="IPR016084">
    <property type="entry name" value="Haem_Oase-like_multi-hlx"/>
</dbReference>
<protein>
    <submittedName>
        <fullName evidence="4">Biliverdin-producing heme oxygenase</fullName>
    </submittedName>
</protein>
<dbReference type="GO" id="GO:0042167">
    <property type="term" value="P:heme catabolic process"/>
    <property type="evidence" value="ECO:0007669"/>
    <property type="project" value="TreeGrafter"/>
</dbReference>
<gene>
    <name evidence="4" type="ORF">BST26_00325</name>
</gene>
<evidence type="ECO:0000256" key="3">
    <source>
        <dbReference type="ARBA" id="ARBA00023004"/>
    </source>
</evidence>
<keyword evidence="5" id="KW-1185">Reference proteome</keyword>
<dbReference type="PANTHER" id="PTHR10720">
    <property type="entry name" value="HEME OXYGENASE"/>
    <property type="match status" value="1"/>
</dbReference>
<organism evidence="4 5">
    <name type="scientific">Mycolicibacterium insubricum</name>
    <dbReference type="NCBI Taxonomy" id="444597"/>
    <lineage>
        <taxon>Bacteria</taxon>
        <taxon>Bacillati</taxon>
        <taxon>Actinomycetota</taxon>
        <taxon>Actinomycetes</taxon>
        <taxon>Mycobacteriales</taxon>
        <taxon>Mycobacteriaceae</taxon>
        <taxon>Mycolicibacterium</taxon>
    </lineage>
</organism>
<evidence type="ECO:0000256" key="2">
    <source>
        <dbReference type="ARBA" id="ARBA00022723"/>
    </source>
</evidence>
<dbReference type="GO" id="GO:0006979">
    <property type="term" value="P:response to oxidative stress"/>
    <property type="evidence" value="ECO:0007669"/>
    <property type="project" value="TreeGrafter"/>
</dbReference>
<sequence length="218" mass="24012">MTIAPELLRQPLSVALREGSKAEHEDAENSGFVTELLDGRINETGYADYLRRLLTIYTALEAAVFAHRHDRLVAAVYDPALQRRAALESDLAHWAPGQPRDTDSPAAAAYAARLRDADWGGALLAHHYTRYLGDLSGGRIIGKNLNRTYHLHGAGLAFYDFPAIAKPKLYKDAYRHRLDALELSDADTARIVDEVKVAFGLNQAIFAELGANLAAYAR</sequence>